<protein>
    <submittedName>
        <fullName evidence="2">Transposase</fullName>
    </submittedName>
</protein>
<organism evidence="1 2">
    <name type="scientific">Heterorhabditis bacteriophora</name>
    <name type="common">Entomopathogenic nematode worm</name>
    <dbReference type="NCBI Taxonomy" id="37862"/>
    <lineage>
        <taxon>Eukaryota</taxon>
        <taxon>Metazoa</taxon>
        <taxon>Ecdysozoa</taxon>
        <taxon>Nematoda</taxon>
        <taxon>Chromadorea</taxon>
        <taxon>Rhabditida</taxon>
        <taxon>Rhabditina</taxon>
        <taxon>Rhabditomorpha</taxon>
        <taxon>Strongyloidea</taxon>
        <taxon>Heterorhabditidae</taxon>
        <taxon>Heterorhabditis</taxon>
    </lineage>
</organism>
<proteinExistence type="predicted"/>
<sequence>MVKRILRDNKRSMRKMASDLNISLKSMGRVIKHEQKFYPYKIRQAHILTGKMKVNRYEKARKLLSIVRQDLASNVLFTDGKMSTVNPNGRQLLQRGHQRSEKVAVDTRSHFLLCHGLGRT</sequence>
<dbReference type="WBParaSite" id="Hba_10129">
    <property type="protein sequence ID" value="Hba_10129"/>
    <property type="gene ID" value="Hba_10129"/>
</dbReference>
<evidence type="ECO:0000313" key="2">
    <source>
        <dbReference type="WBParaSite" id="Hba_10129"/>
    </source>
</evidence>
<accession>A0A1I7WYC7</accession>
<dbReference type="AlphaFoldDB" id="A0A1I7WYC7"/>
<reference evidence="2" key="1">
    <citation type="submission" date="2016-11" db="UniProtKB">
        <authorList>
            <consortium name="WormBaseParasite"/>
        </authorList>
    </citation>
    <scope>IDENTIFICATION</scope>
</reference>
<name>A0A1I7WYC7_HETBA</name>
<dbReference type="Proteomes" id="UP000095283">
    <property type="component" value="Unplaced"/>
</dbReference>
<dbReference type="PANTHER" id="PTHR46068:SF1">
    <property type="entry name" value="TRANSPOSASE IS30-LIKE HTH DOMAIN-CONTAINING PROTEIN"/>
    <property type="match status" value="1"/>
</dbReference>
<dbReference type="PANTHER" id="PTHR46068">
    <property type="entry name" value="PROTEIN CBG27172"/>
    <property type="match status" value="1"/>
</dbReference>
<keyword evidence="1" id="KW-1185">Reference proteome</keyword>
<evidence type="ECO:0000313" key="1">
    <source>
        <dbReference type="Proteomes" id="UP000095283"/>
    </source>
</evidence>